<accession>A0A5B8W3G5</accession>
<feature type="transmembrane region" description="Helical" evidence="1">
    <location>
        <begin position="100"/>
        <end position="117"/>
    </location>
</feature>
<evidence type="ECO:0000256" key="1">
    <source>
        <dbReference type="SAM" id="Phobius"/>
    </source>
</evidence>
<protein>
    <submittedName>
        <fullName evidence="2">Uncharacterized protein</fullName>
    </submittedName>
</protein>
<feature type="transmembrane region" description="Helical" evidence="1">
    <location>
        <begin position="163"/>
        <end position="183"/>
    </location>
</feature>
<keyword evidence="3" id="KW-1185">Reference proteome</keyword>
<sequence>MQNIIKNVIDWSEVWALLIPLTFLYIRKKQPAFNKPVVIYVWIALILNIAIDLTWKFRMKLPVQFQSNNYLYNIHSIVRFLLFSSYFIRLKQPFLTTIKKVIQLVFAGFVIVNFSIYQQFFDYWHFSSLLLSVEAALLLFYCIQYYLFRINDDEEISKKQPDLWIVTGLGIYVAVNFFIFLLYNKLTVHLQNFAVSLWNIHNITFIIFCVFIAKAFYESEL</sequence>
<dbReference type="EMBL" id="CP042437">
    <property type="protein sequence ID" value="QEC78331.1"/>
    <property type="molecule type" value="Genomic_DNA"/>
</dbReference>
<name>A0A5B8W3G5_9SPHI</name>
<feature type="transmembrane region" description="Helical" evidence="1">
    <location>
        <begin position="195"/>
        <end position="217"/>
    </location>
</feature>
<keyword evidence="1" id="KW-1133">Transmembrane helix</keyword>
<feature type="transmembrane region" description="Helical" evidence="1">
    <location>
        <begin position="70"/>
        <end position="88"/>
    </location>
</feature>
<evidence type="ECO:0000313" key="2">
    <source>
        <dbReference type="EMBL" id="QEC78331.1"/>
    </source>
</evidence>
<dbReference type="OrthoDB" id="754439at2"/>
<feature type="transmembrane region" description="Helical" evidence="1">
    <location>
        <begin position="123"/>
        <end position="143"/>
    </location>
</feature>
<keyword evidence="1" id="KW-0812">Transmembrane</keyword>
<evidence type="ECO:0000313" key="3">
    <source>
        <dbReference type="Proteomes" id="UP000321362"/>
    </source>
</evidence>
<dbReference type="KEGG" id="mgk:FSB76_21170"/>
<reference evidence="2 3" key="1">
    <citation type="journal article" date="2013" name="J. Microbiol.">
        <title>Mucilaginibacter ginsenosidivorax sp. nov., with ginsenoside converting activity isolated from sediment.</title>
        <authorList>
            <person name="Kim J.K."/>
            <person name="Choi T.E."/>
            <person name="Liu Q.M."/>
            <person name="Park H.Y."/>
            <person name="Yi T.H."/>
            <person name="Yoon M.H."/>
            <person name="Kim S.C."/>
            <person name="Im W.T."/>
        </authorList>
    </citation>
    <scope>NUCLEOTIDE SEQUENCE [LARGE SCALE GENOMIC DNA]</scope>
    <source>
        <strain evidence="2 3">KHI28</strain>
    </source>
</reference>
<dbReference type="Proteomes" id="UP000321362">
    <property type="component" value="Chromosome"/>
</dbReference>
<dbReference type="AlphaFoldDB" id="A0A5B8W3G5"/>
<proteinExistence type="predicted"/>
<gene>
    <name evidence="2" type="ORF">FSB76_21170</name>
</gene>
<keyword evidence="1" id="KW-0472">Membrane</keyword>
<feature type="transmembrane region" description="Helical" evidence="1">
    <location>
        <begin position="37"/>
        <end position="58"/>
    </location>
</feature>
<organism evidence="2 3">
    <name type="scientific">Mucilaginibacter ginsenosidivorax</name>
    <dbReference type="NCBI Taxonomy" id="862126"/>
    <lineage>
        <taxon>Bacteria</taxon>
        <taxon>Pseudomonadati</taxon>
        <taxon>Bacteroidota</taxon>
        <taxon>Sphingobacteriia</taxon>
        <taxon>Sphingobacteriales</taxon>
        <taxon>Sphingobacteriaceae</taxon>
        <taxon>Mucilaginibacter</taxon>
    </lineage>
</organism>
<dbReference type="RefSeq" id="WP_147056863.1">
    <property type="nucleotide sequence ID" value="NZ_CP042437.1"/>
</dbReference>